<evidence type="ECO:0000313" key="1">
    <source>
        <dbReference type="EMBL" id="CAD8213742.1"/>
    </source>
</evidence>
<dbReference type="AlphaFoldDB" id="A0A8S1YPR8"/>
<dbReference type="EMBL" id="CAJJDO010000185">
    <property type="protein sequence ID" value="CAD8213742.1"/>
    <property type="molecule type" value="Genomic_DNA"/>
</dbReference>
<evidence type="ECO:0000313" key="2">
    <source>
        <dbReference type="Proteomes" id="UP000689195"/>
    </source>
</evidence>
<name>A0A8S1YPR8_9CILI</name>
<comment type="caution">
    <text evidence="1">The sequence shown here is derived from an EMBL/GenBank/DDBJ whole genome shotgun (WGS) entry which is preliminary data.</text>
</comment>
<gene>
    <name evidence="1" type="ORF">PPENT_87.1.T1850009</name>
</gene>
<reference evidence="1" key="1">
    <citation type="submission" date="2021-01" db="EMBL/GenBank/DDBJ databases">
        <authorList>
            <consortium name="Genoscope - CEA"/>
            <person name="William W."/>
        </authorList>
    </citation>
    <scope>NUCLEOTIDE SEQUENCE</scope>
</reference>
<dbReference type="PANTHER" id="PTHR33706:SF1">
    <property type="entry name" value="TPR REPEAT PROTEIN"/>
    <property type="match status" value="1"/>
</dbReference>
<dbReference type="OrthoDB" id="10688904at2759"/>
<organism evidence="1 2">
    <name type="scientific">Paramecium pentaurelia</name>
    <dbReference type="NCBI Taxonomy" id="43138"/>
    <lineage>
        <taxon>Eukaryota</taxon>
        <taxon>Sar</taxon>
        <taxon>Alveolata</taxon>
        <taxon>Ciliophora</taxon>
        <taxon>Intramacronucleata</taxon>
        <taxon>Oligohymenophorea</taxon>
        <taxon>Peniculida</taxon>
        <taxon>Parameciidae</taxon>
        <taxon>Paramecium</taxon>
    </lineage>
</organism>
<accession>A0A8S1YPR8</accession>
<keyword evidence="2" id="KW-1185">Reference proteome</keyword>
<proteinExistence type="predicted"/>
<protein>
    <submittedName>
        <fullName evidence="1">Uncharacterized protein</fullName>
    </submittedName>
</protein>
<sequence length="753" mass="88011">MNSEIINGGQFDKNGLKEGWWIEFNDSITNQSQVSYYFGEYMLGKKIGRWETKIKFDNFIEFEVMQRIINNQSGGGIYDQNEIKIGQWVELVKYSGVYKKGYKSGQWYTLQKQENDFEIAGGGFYEEGLKIGKWMELSSNNDYHFTHIGEYNQGLRINRWNILFLNSDTDDYKIIGGGSYNLNGMKHGKWVEVQNKKGEFDIFAYSGEYKNGKKYGKWEILQGSITKHEYFIIGGGSFDENGFQQGLWMDIEQCSFQFDQFNYDGLFVLSIGKYQKGKKIEKWDTIFHIDRVKEAKNLGGGQFDENGIKQGQWTEIHDTFHSEKQITYFGFYKDGVKVDKWETNYMKKGQYEFMIIGGGIFDKNGLKQGKWMELHENFDNNLLVTYYGNYEFGKKIGRWDTLLLQVDESIDNSDCYSESSSQNYNSVDVSMKQTFIILSNSFQQNNLKNQNQIEEVDDQKEGIDFIQYCQKEFNIIGGGQFDKDQTKHGFWIENYFDKSLNGTIVKGNYNQGKRVGDWMSFSYNNQNKKIGGGYFDQNGIKQGQWLELRSYFKNNCLIDFGDYKDGIKIGRWDIVQQIDNTPQYSIIGGGSYDLNGQKYGEWIDVQKLSFSYSLITIFKGEYKNGKKFDNWDIKQSLKYCEKFKPICGGQFDIDGQKQGWWLEYCKNQKFKQIIFIGQYRNGLKIGKWEQMNIDEDSSNFQIRYAGLFDENGLKHGIWYLNSKSNQSNTYKVQYKKGFRISACKKNLQSISLF</sequence>
<dbReference type="PANTHER" id="PTHR33706">
    <property type="entry name" value="MORN VARIANT REPEAT PROTEIN"/>
    <property type="match status" value="1"/>
</dbReference>
<dbReference type="Proteomes" id="UP000689195">
    <property type="component" value="Unassembled WGS sequence"/>
</dbReference>